<keyword evidence="3" id="KW-0472">Membrane</keyword>
<dbReference type="EMBL" id="WIUZ02000006">
    <property type="protein sequence ID" value="KAF9786391.1"/>
    <property type="molecule type" value="Genomic_DNA"/>
</dbReference>
<feature type="region of interest" description="Disordered" evidence="2">
    <location>
        <begin position="299"/>
        <end position="336"/>
    </location>
</feature>
<dbReference type="InterPro" id="IPR036322">
    <property type="entry name" value="WD40_repeat_dom_sf"/>
</dbReference>
<evidence type="ECO:0000256" key="2">
    <source>
        <dbReference type="SAM" id="MobiDB-lite"/>
    </source>
</evidence>
<sequence>MSTLTGYSIGETVTAYDGNSALPTVTVTVTNASGKNGGGSDAMGSGVIAAIAVVSVLVVAAYVVVHGSEVQGVLYHEVRKTETPERSFEQTLYAMEKDGGTTLDRSPLDRQFPSNSEGESTLIASSRLQEIGGNMPRHLNPPSVVSSVALINTPPLDPAYPSFAVPTSPPPITDPENVFTESPVEGDNLPPSAYNPTLHNKTRSRASHGSGLLSIITLPSFITNDRPRTYSSAAMQLESPVRPHSHHRKQSSSIFNPRFSATNPSTPISPDSDGDTNGKRSRPTSSTLQIITSALRWNSSSSSLRSTSPSSRRSSRRSIGRRNQASAAEDEATIQWRKLPPIPAVQGAMQNRDSQRTSGISAERLPSYIEITPALPFSLAAHIPLPPSPSTMVSSVSSLSYAPPSPQMLPPINGFTTPYVSYLYPPLPSTPGSFSFPPLPPSIPSTPQNFIFPPLPPSIPSTPGSLSFPLPPPTPPTPGKFSYPSLPPSIPSTPGQFIYPPLPPSIPSTPGQFGYPPLPPSIPSTPSFTDKFTEDHTSTAVDPFEINSLRRIPDEVGRTQSDLNTKSAKTVPVFPGNNDGLDHDGTGRSLYRRSGSSVSVYSQFSGVQELAVVPPMPLWTFPSSPPPPMSPRGPRPRPLPMTPSLSHILLAVRLLFDVWTNLIPIFKCIALFARRGLRVEVTITLGSEFDDGDREKRLRAQVLRRMDGWDRLKMLRDRNTGSGNFFAMHVGAFAQGNLCRCNREFAKYACPSCKIPYRSLTCFRSERHDQRAKWTVRPHGRKNRWIQTLVDACFPSLPDWAANVAVGPLGFRAVLDINPKDEDNPTPSQIVLCERKTGAHELPVPGPSNSVAMRDIKQRPGRPTGGLEGHRREDKLAVEPKAPEEDHRSTAITPVIRTDIQEQPASGFGPLKSLLEVISTVYANHEESAAVGKKIEGLLSRVSSMDAHFSTLPGDVAERRRRDEVIRELKEIERKLRSLSEEPGSSWLINHVKHDEDVYSLLEDLREVIICYQTADGATNENQQPRIRNNTESDTLNKLRSAQDAEYRHGNRDRCLKGTRKTLLDGIELCTCDFYGPPVYWLNGLAGTGKSTIAQTFAERTFADGMLGASFFCSRDFEDRRDLRFIFPTIAAQLARRYTKFRSILVPLVQSDPEIVRESLYGQMDKLIVQPLVKSAISTVIVIDALDECRDDEPASAILSVLGQFVDKIPKVKFLVTGRPELHIREGFRLPLLAKATNMFVLHESDIRLFYKHTCSGIKSRRRISDDWPTGEQLDLLCERTAGLFVYATATVRFIDRKNTDPEEQLERLIQSQESGLEGRTKLRANTTLDSLYMTILHEAFGDGDPGDDPKVRLVLGAVILAANPLSPFAVAALLGLSARGVFSLLSSMYSLLLLTEDLNRPVRPFHKSFPDFIVNPTRCTNPRFCIYPPDQHAELLVGCLELMNRQLKWNMCNLPDGAINAEVKDLKQRTEKNVDKALEYACRSWHKHLSSTMPTQKLEITPILHRFLEEKFLFWLEVLSVLGATREAVDALEMIEKWTDVPRTLDLARDYFRFVLAFFDVISTSAPHIYTSALPLSPSTSIICQLYKRYACPSTRVVRGSSISWDPVLATVYHEDLEGAVAWSPCNRFVAVSRFATIEILDAKTLERLKTVESYRGTQHTQLGFSPDGRTLTKFHGFELTSWDLHTGSPVGTVSLTQGLEMAYATSFLFAYSMDGKMLAISNASSNQPSLIATYNLLSGAHTCSYCAPEGHIISPIWTYGERLRFVTVTPGSITIWEAAFTSVHTPAMVECFHTPEEAANVERENFLFLPTLSQLAFTVQASIFVWDTRTSRFLLKSEVISTSHHTEFYRMSFSTNGCFFSYGSGSGEIHVWKRSSGSYDLYQKLALSSTVESLLSPNGESIIATGRPTIHLWHTRDQLISTPRAPVCMGGDLILEFSSNQMLAASARIEGNTVTIIDLQSGDLRLTIDTGMRIQCLGVTGSTVAVAGGGKIITWNLPTENYNNARAGVDDSTHTTTLRCHSDQGETSISPDLSRFAIVEYQGLSRRLLIHNVSTGGQLTGTVISEKPRRVALDEHEVWCIDWENSGKGWKILEDSKSGTTWLESLGTTECPPRVLPCRSLCGYEVTRDGWVLSPTQKRLLWLPHHWRTDDLYRIWSGRFFGIVHRELPDVVILEFFE</sequence>
<evidence type="ECO:0000256" key="1">
    <source>
        <dbReference type="ARBA" id="ARBA00022737"/>
    </source>
</evidence>
<evidence type="ECO:0000313" key="6">
    <source>
        <dbReference type="EMBL" id="KAF9786391.1"/>
    </source>
</evidence>
<evidence type="ECO:0000313" key="7">
    <source>
        <dbReference type="Proteomes" id="UP000736335"/>
    </source>
</evidence>
<keyword evidence="3" id="KW-1133">Transmembrane helix</keyword>
<evidence type="ECO:0000259" key="5">
    <source>
        <dbReference type="PROSITE" id="PS50837"/>
    </source>
</evidence>
<proteinExistence type="predicted"/>
<dbReference type="PANTHER" id="PTHR10039:SF16">
    <property type="entry name" value="GPI INOSITOL-DEACYLASE"/>
    <property type="match status" value="1"/>
</dbReference>
<dbReference type="SUPFAM" id="SSF52540">
    <property type="entry name" value="P-loop containing nucleoside triphosphate hydrolases"/>
    <property type="match status" value="1"/>
</dbReference>
<name>A0A9P6HG18_9AGAM</name>
<dbReference type="PANTHER" id="PTHR10039">
    <property type="entry name" value="AMELOGENIN"/>
    <property type="match status" value="1"/>
</dbReference>
<dbReference type="Gene3D" id="3.40.50.300">
    <property type="entry name" value="P-loop containing nucleotide triphosphate hydrolases"/>
    <property type="match status" value="1"/>
</dbReference>
<gene>
    <name evidence="6" type="ORF">BJ322DRAFT_1020434</name>
</gene>
<dbReference type="InterPro" id="IPR007111">
    <property type="entry name" value="NACHT_NTPase"/>
</dbReference>
<dbReference type="CDD" id="cd23024">
    <property type="entry name" value="zf-HIT_ZNHIT2-3"/>
    <property type="match status" value="1"/>
</dbReference>
<feature type="region of interest" description="Disordered" evidence="2">
    <location>
        <begin position="238"/>
        <end position="286"/>
    </location>
</feature>
<protein>
    <recommendedName>
        <fullName evidence="8">NACHT domain-containing protein</fullName>
    </recommendedName>
</protein>
<feature type="domain" description="Copper-fist" evidence="4">
    <location>
        <begin position="747"/>
        <end position="783"/>
    </location>
</feature>
<dbReference type="GO" id="GO:0003700">
    <property type="term" value="F:DNA-binding transcription factor activity"/>
    <property type="evidence" value="ECO:0007669"/>
    <property type="project" value="InterPro"/>
</dbReference>
<dbReference type="SUPFAM" id="SSF69322">
    <property type="entry name" value="Tricorn protease domain 2"/>
    <property type="match status" value="1"/>
</dbReference>
<evidence type="ECO:0000259" key="4">
    <source>
        <dbReference type="PROSITE" id="PS50073"/>
    </source>
</evidence>
<dbReference type="OrthoDB" id="308690at2759"/>
<dbReference type="GO" id="GO:0005507">
    <property type="term" value="F:copper ion binding"/>
    <property type="evidence" value="ECO:0007669"/>
    <property type="project" value="InterPro"/>
</dbReference>
<evidence type="ECO:0008006" key="8">
    <source>
        <dbReference type="Google" id="ProtNLM"/>
    </source>
</evidence>
<dbReference type="GO" id="GO:0003677">
    <property type="term" value="F:DNA binding"/>
    <property type="evidence" value="ECO:0007669"/>
    <property type="project" value="InterPro"/>
</dbReference>
<comment type="caution">
    <text evidence="6">The sequence shown here is derived from an EMBL/GenBank/DDBJ whole genome shotgun (WGS) entry which is preliminary data.</text>
</comment>
<dbReference type="InterPro" id="IPR015943">
    <property type="entry name" value="WD40/YVTN_repeat-like_dom_sf"/>
</dbReference>
<accession>A0A9P6HG18</accession>
<dbReference type="Gene3D" id="3.30.60.190">
    <property type="match status" value="1"/>
</dbReference>
<dbReference type="PROSITE" id="PS50073">
    <property type="entry name" value="COPPER_FIST_2"/>
    <property type="match status" value="1"/>
</dbReference>
<dbReference type="Proteomes" id="UP000736335">
    <property type="component" value="Unassembled WGS sequence"/>
</dbReference>
<feature type="transmembrane region" description="Helical" evidence="3">
    <location>
        <begin position="42"/>
        <end position="65"/>
    </location>
</feature>
<feature type="compositionally biased region" description="Low complexity" evidence="2">
    <location>
        <begin position="299"/>
        <end position="312"/>
    </location>
</feature>
<dbReference type="Gene3D" id="2.130.10.10">
    <property type="entry name" value="YVTN repeat-like/Quinoprotein amine dehydrogenase"/>
    <property type="match status" value="2"/>
</dbReference>
<dbReference type="InterPro" id="IPR001083">
    <property type="entry name" value="Cu_fist_DNA-bd_dom"/>
</dbReference>
<feature type="region of interest" description="Disordered" evidence="2">
    <location>
        <begin position="182"/>
        <end position="207"/>
    </location>
</feature>
<organism evidence="6 7">
    <name type="scientific">Thelephora terrestris</name>
    <dbReference type="NCBI Taxonomy" id="56493"/>
    <lineage>
        <taxon>Eukaryota</taxon>
        <taxon>Fungi</taxon>
        <taxon>Dikarya</taxon>
        <taxon>Basidiomycota</taxon>
        <taxon>Agaricomycotina</taxon>
        <taxon>Agaricomycetes</taxon>
        <taxon>Thelephorales</taxon>
        <taxon>Thelephoraceae</taxon>
        <taxon>Thelephora</taxon>
    </lineage>
</organism>
<feature type="region of interest" description="Disordered" evidence="2">
    <location>
        <begin position="99"/>
        <end position="120"/>
    </location>
</feature>
<dbReference type="InterPro" id="IPR056884">
    <property type="entry name" value="NPHP3-like_N"/>
</dbReference>
<feature type="domain" description="NACHT" evidence="5">
    <location>
        <begin position="1078"/>
        <end position="1220"/>
    </location>
</feature>
<feature type="compositionally biased region" description="Polar residues" evidence="2">
    <location>
        <begin position="251"/>
        <end position="269"/>
    </location>
</feature>
<evidence type="ECO:0000256" key="3">
    <source>
        <dbReference type="SAM" id="Phobius"/>
    </source>
</evidence>
<feature type="compositionally biased region" description="Basic and acidic residues" evidence="2">
    <location>
        <begin position="868"/>
        <end position="888"/>
    </location>
</feature>
<dbReference type="SUPFAM" id="SSF50978">
    <property type="entry name" value="WD40 repeat-like"/>
    <property type="match status" value="1"/>
</dbReference>
<reference evidence="6" key="2">
    <citation type="submission" date="2020-11" db="EMBL/GenBank/DDBJ databases">
        <authorList>
            <consortium name="DOE Joint Genome Institute"/>
            <person name="Kuo A."/>
            <person name="Miyauchi S."/>
            <person name="Kiss E."/>
            <person name="Drula E."/>
            <person name="Kohler A."/>
            <person name="Sanchez-Garcia M."/>
            <person name="Andreopoulos B."/>
            <person name="Barry K.W."/>
            <person name="Bonito G."/>
            <person name="Buee M."/>
            <person name="Carver A."/>
            <person name="Chen C."/>
            <person name="Cichocki N."/>
            <person name="Clum A."/>
            <person name="Culley D."/>
            <person name="Crous P.W."/>
            <person name="Fauchery L."/>
            <person name="Girlanda M."/>
            <person name="Hayes R."/>
            <person name="Keri Z."/>
            <person name="Labutti K."/>
            <person name="Lipzen A."/>
            <person name="Lombard V."/>
            <person name="Magnuson J."/>
            <person name="Maillard F."/>
            <person name="Morin E."/>
            <person name="Murat C."/>
            <person name="Nolan M."/>
            <person name="Ohm R."/>
            <person name="Pangilinan J."/>
            <person name="Pereira M."/>
            <person name="Perotto S."/>
            <person name="Peter M."/>
            <person name="Riley R."/>
            <person name="Sitrit Y."/>
            <person name="Stielow B."/>
            <person name="Szollosi G."/>
            <person name="Zifcakova L."/>
            <person name="Stursova M."/>
            <person name="Spatafora J.W."/>
            <person name="Tedersoo L."/>
            <person name="Vaario L.-M."/>
            <person name="Yamada A."/>
            <person name="Yan M."/>
            <person name="Wang P."/>
            <person name="Xu J."/>
            <person name="Bruns T."/>
            <person name="Baldrian P."/>
            <person name="Vilgalys R."/>
            <person name="Henrissat B."/>
            <person name="Grigoriev I.V."/>
            <person name="Hibbett D."/>
            <person name="Nagy L.G."/>
            <person name="Martin F.M."/>
        </authorList>
    </citation>
    <scope>NUCLEOTIDE SEQUENCE</scope>
    <source>
        <strain evidence="6">UH-Tt-Lm1</strain>
    </source>
</reference>
<keyword evidence="3" id="KW-0812">Transmembrane</keyword>
<dbReference type="InterPro" id="IPR027417">
    <property type="entry name" value="P-loop_NTPase"/>
</dbReference>
<dbReference type="Pfam" id="PF24883">
    <property type="entry name" value="NPHP3_N"/>
    <property type="match status" value="1"/>
</dbReference>
<reference evidence="6" key="1">
    <citation type="journal article" date="2020" name="Nat. Commun.">
        <title>Large-scale genome sequencing of mycorrhizal fungi provides insights into the early evolution of symbiotic traits.</title>
        <authorList>
            <person name="Miyauchi S."/>
            <person name="Kiss E."/>
            <person name="Kuo A."/>
            <person name="Drula E."/>
            <person name="Kohler A."/>
            <person name="Sanchez-Garcia M."/>
            <person name="Morin E."/>
            <person name="Andreopoulos B."/>
            <person name="Barry K.W."/>
            <person name="Bonito G."/>
            <person name="Buee M."/>
            <person name="Carver A."/>
            <person name="Chen C."/>
            <person name="Cichocki N."/>
            <person name="Clum A."/>
            <person name="Culley D."/>
            <person name="Crous P.W."/>
            <person name="Fauchery L."/>
            <person name="Girlanda M."/>
            <person name="Hayes R.D."/>
            <person name="Keri Z."/>
            <person name="LaButti K."/>
            <person name="Lipzen A."/>
            <person name="Lombard V."/>
            <person name="Magnuson J."/>
            <person name="Maillard F."/>
            <person name="Murat C."/>
            <person name="Nolan M."/>
            <person name="Ohm R.A."/>
            <person name="Pangilinan J."/>
            <person name="Pereira M.F."/>
            <person name="Perotto S."/>
            <person name="Peter M."/>
            <person name="Pfister S."/>
            <person name="Riley R."/>
            <person name="Sitrit Y."/>
            <person name="Stielow J.B."/>
            <person name="Szollosi G."/>
            <person name="Zifcakova L."/>
            <person name="Stursova M."/>
            <person name="Spatafora J.W."/>
            <person name="Tedersoo L."/>
            <person name="Vaario L.M."/>
            <person name="Yamada A."/>
            <person name="Yan M."/>
            <person name="Wang P."/>
            <person name="Xu J."/>
            <person name="Bruns T."/>
            <person name="Baldrian P."/>
            <person name="Vilgalys R."/>
            <person name="Dunand C."/>
            <person name="Henrissat B."/>
            <person name="Grigoriev I.V."/>
            <person name="Hibbett D."/>
            <person name="Nagy L.G."/>
            <person name="Martin F.M."/>
        </authorList>
    </citation>
    <scope>NUCLEOTIDE SEQUENCE</scope>
    <source>
        <strain evidence="6">UH-Tt-Lm1</strain>
    </source>
</reference>
<feature type="region of interest" description="Disordered" evidence="2">
    <location>
        <begin position="842"/>
        <end position="888"/>
    </location>
</feature>
<keyword evidence="7" id="KW-1185">Reference proteome</keyword>
<dbReference type="PROSITE" id="PS50837">
    <property type="entry name" value="NACHT"/>
    <property type="match status" value="1"/>
</dbReference>
<keyword evidence="1" id="KW-0677">Repeat</keyword>